<dbReference type="GO" id="GO:0005524">
    <property type="term" value="F:ATP binding"/>
    <property type="evidence" value="ECO:0007669"/>
    <property type="project" value="UniProtKB-KW"/>
</dbReference>
<keyword evidence="2" id="KW-0547">Nucleotide-binding</keyword>
<dbReference type="Proteomes" id="UP000218231">
    <property type="component" value="Unassembled WGS sequence"/>
</dbReference>
<dbReference type="OrthoDB" id="548867at2759"/>
<reference evidence="4 5" key="1">
    <citation type="journal article" date="2017" name="Curr. Biol.">
        <title>Genome architecture and evolution of a unichromosomal asexual nematode.</title>
        <authorList>
            <person name="Fradin H."/>
            <person name="Zegar C."/>
            <person name="Gutwein M."/>
            <person name="Lucas J."/>
            <person name="Kovtun M."/>
            <person name="Corcoran D."/>
            <person name="Baugh L.R."/>
            <person name="Kiontke K."/>
            <person name="Gunsalus K."/>
            <person name="Fitch D.H."/>
            <person name="Piano F."/>
        </authorList>
    </citation>
    <scope>NUCLEOTIDE SEQUENCE [LARGE SCALE GENOMIC DNA]</scope>
    <source>
        <strain evidence="4">PF1309</strain>
    </source>
</reference>
<dbReference type="GO" id="GO:0005739">
    <property type="term" value="C:mitochondrion"/>
    <property type="evidence" value="ECO:0007669"/>
    <property type="project" value="TreeGrafter"/>
</dbReference>
<evidence type="ECO:0000256" key="3">
    <source>
        <dbReference type="ARBA" id="ARBA00022840"/>
    </source>
</evidence>
<comment type="caution">
    <text evidence="4">The sequence shown here is derived from an EMBL/GenBank/DDBJ whole genome shotgun (WGS) entry which is preliminary data.</text>
</comment>
<dbReference type="PANTHER" id="PTHR12169">
    <property type="entry name" value="ATPASE N2B"/>
    <property type="match status" value="1"/>
</dbReference>
<dbReference type="Pfam" id="PF03969">
    <property type="entry name" value="AFG1_ATPase"/>
    <property type="match status" value="1"/>
</dbReference>
<dbReference type="SUPFAM" id="SSF52540">
    <property type="entry name" value="P-loop containing nucleoside triphosphate hydrolases"/>
    <property type="match status" value="1"/>
</dbReference>
<dbReference type="NCBIfam" id="NF040713">
    <property type="entry name" value="ZapE"/>
    <property type="match status" value="1"/>
</dbReference>
<dbReference type="InterPro" id="IPR005654">
    <property type="entry name" value="ATPase_AFG1-like"/>
</dbReference>
<evidence type="ECO:0000313" key="5">
    <source>
        <dbReference type="Proteomes" id="UP000218231"/>
    </source>
</evidence>
<protein>
    <recommendedName>
        <fullName evidence="6">AAA+ ATPase domain-containing protein</fullName>
    </recommendedName>
</protein>
<proteinExistence type="inferred from homology"/>
<keyword evidence="3" id="KW-0067">ATP-binding</keyword>
<keyword evidence="5" id="KW-1185">Reference proteome</keyword>
<accession>A0A2A2L2S8</accession>
<evidence type="ECO:0008006" key="6">
    <source>
        <dbReference type="Google" id="ProtNLM"/>
    </source>
</evidence>
<comment type="similarity">
    <text evidence="1">Belongs to the AFG1 ATPase family.</text>
</comment>
<dbReference type="GO" id="GO:0016887">
    <property type="term" value="F:ATP hydrolysis activity"/>
    <property type="evidence" value="ECO:0007669"/>
    <property type="project" value="InterPro"/>
</dbReference>
<name>A0A2A2L2S8_9BILA</name>
<dbReference type="PANTHER" id="PTHR12169:SF6">
    <property type="entry name" value="AFG1-LIKE ATPASE"/>
    <property type="match status" value="1"/>
</dbReference>
<dbReference type="Gene3D" id="3.40.50.300">
    <property type="entry name" value="P-loop containing nucleotide triphosphate hydrolases"/>
    <property type="match status" value="1"/>
</dbReference>
<evidence type="ECO:0000256" key="1">
    <source>
        <dbReference type="ARBA" id="ARBA00010322"/>
    </source>
</evidence>
<organism evidence="4 5">
    <name type="scientific">Diploscapter pachys</name>
    <dbReference type="NCBI Taxonomy" id="2018661"/>
    <lineage>
        <taxon>Eukaryota</taxon>
        <taxon>Metazoa</taxon>
        <taxon>Ecdysozoa</taxon>
        <taxon>Nematoda</taxon>
        <taxon>Chromadorea</taxon>
        <taxon>Rhabditida</taxon>
        <taxon>Rhabditina</taxon>
        <taxon>Rhabditomorpha</taxon>
        <taxon>Rhabditoidea</taxon>
        <taxon>Rhabditidae</taxon>
        <taxon>Diploscapter</taxon>
    </lineage>
</organism>
<evidence type="ECO:0000313" key="4">
    <source>
        <dbReference type="EMBL" id="PAV80571.1"/>
    </source>
</evidence>
<sequence length="445" mass="50837">MRLIFLRYVSSVGNSRCYSSSSSPPISSVYSRMVNSGELNEDSFQRKVITEFDRLHSKLLNYEIEKDLLEQGPARIFSGLFGQKKRKVIRSAPLGIYLYGAVGGGKTMLMDMFFDCCPFQHKQRVHFNSFMQNVHKQMHQLKLDYHGERGKFDPVPQIVDDIMQRTKLLCFDEFQVTDIADAMILKRFFSLLFDEGLVVVATSNRSPRDLYKNGLQRHQFVPFIDILEQKCKSISLDSGKDYRRSAKSDSDVYFVKGQFDADNECDRVFKQLAASENDTVRPKTLNVLGRNVVVEKCCGQVADIDFKQICEQASGAADYLVLGRVFHTIILRNVPVLTNSKLSAARRFITLVDTLYDQKTRLVLSADAPLDELFQLETVEAEHSSMSDSQRMLMDDLNVKEGHEASQANVFTGSEEAFAFDRTVSRLYEMRRPAYWNMRKPTSVG</sequence>
<dbReference type="InterPro" id="IPR027417">
    <property type="entry name" value="P-loop_NTPase"/>
</dbReference>
<gene>
    <name evidence="4" type="ORF">WR25_19113</name>
</gene>
<evidence type="ECO:0000256" key="2">
    <source>
        <dbReference type="ARBA" id="ARBA00022741"/>
    </source>
</evidence>
<dbReference type="EMBL" id="LIAE01007250">
    <property type="protein sequence ID" value="PAV80571.1"/>
    <property type="molecule type" value="Genomic_DNA"/>
</dbReference>
<dbReference type="AlphaFoldDB" id="A0A2A2L2S8"/>